<dbReference type="InterPro" id="IPR007492">
    <property type="entry name" value="LytTR_DNA-bd_dom"/>
</dbReference>
<evidence type="ECO:0000313" key="4">
    <source>
        <dbReference type="EMBL" id="RPE08748.1"/>
    </source>
</evidence>
<dbReference type="OrthoDB" id="9787344at2"/>
<dbReference type="SMART" id="SM00850">
    <property type="entry name" value="LytTR"/>
    <property type="match status" value="1"/>
</dbReference>
<evidence type="ECO:0000256" key="1">
    <source>
        <dbReference type="PROSITE-ProRule" id="PRU00169"/>
    </source>
</evidence>
<dbReference type="EMBL" id="RPDH01000002">
    <property type="protein sequence ID" value="RPE08748.1"/>
    <property type="molecule type" value="Genomic_DNA"/>
</dbReference>
<comment type="caution">
    <text evidence="4">The sequence shown here is derived from an EMBL/GenBank/DDBJ whole genome shotgun (WGS) entry which is preliminary data.</text>
</comment>
<dbReference type="InterPro" id="IPR001789">
    <property type="entry name" value="Sig_transdc_resp-reg_receiver"/>
</dbReference>
<dbReference type="PANTHER" id="PTHR37299:SF1">
    <property type="entry name" value="STAGE 0 SPORULATION PROTEIN A HOMOLOG"/>
    <property type="match status" value="1"/>
</dbReference>
<dbReference type="Gene3D" id="2.40.50.1020">
    <property type="entry name" value="LytTr DNA-binding domain"/>
    <property type="match status" value="1"/>
</dbReference>
<keyword evidence="5" id="KW-1185">Reference proteome</keyword>
<dbReference type="Pfam" id="PF04397">
    <property type="entry name" value="LytTR"/>
    <property type="match status" value="1"/>
</dbReference>
<reference evidence="4 5" key="1">
    <citation type="submission" date="2018-11" db="EMBL/GenBank/DDBJ databases">
        <title>Chitinophaga lutea sp.nov., isolate from arsenic contaminated soil.</title>
        <authorList>
            <person name="Zong Y."/>
        </authorList>
    </citation>
    <scope>NUCLEOTIDE SEQUENCE [LARGE SCALE GENOMIC DNA]</scope>
    <source>
        <strain evidence="4 5">ZY74</strain>
    </source>
</reference>
<evidence type="ECO:0000313" key="5">
    <source>
        <dbReference type="Proteomes" id="UP000278351"/>
    </source>
</evidence>
<feature type="domain" description="HTH LytTR-type" evidence="3">
    <location>
        <begin position="128"/>
        <end position="227"/>
    </location>
</feature>
<dbReference type="GO" id="GO:0000156">
    <property type="term" value="F:phosphorelay response regulator activity"/>
    <property type="evidence" value="ECO:0007669"/>
    <property type="project" value="InterPro"/>
</dbReference>
<dbReference type="PROSITE" id="PS50930">
    <property type="entry name" value="HTH_LYTTR"/>
    <property type="match status" value="1"/>
</dbReference>
<dbReference type="AlphaFoldDB" id="A0A3N4PME0"/>
<gene>
    <name evidence="4" type="ORF">EGT74_17085</name>
</gene>
<dbReference type="Pfam" id="PF00072">
    <property type="entry name" value="Response_reg"/>
    <property type="match status" value="1"/>
</dbReference>
<name>A0A3N4PME0_9BACT</name>
<feature type="modified residue" description="4-aspartylphosphate" evidence="1">
    <location>
        <position position="54"/>
    </location>
</feature>
<organism evidence="4 5">
    <name type="scientific">Chitinophaga lutea</name>
    <dbReference type="NCBI Taxonomy" id="2488634"/>
    <lineage>
        <taxon>Bacteria</taxon>
        <taxon>Pseudomonadati</taxon>
        <taxon>Bacteroidota</taxon>
        <taxon>Chitinophagia</taxon>
        <taxon>Chitinophagales</taxon>
        <taxon>Chitinophagaceae</taxon>
        <taxon>Chitinophaga</taxon>
    </lineage>
</organism>
<dbReference type="SMART" id="SM00448">
    <property type="entry name" value="REC"/>
    <property type="match status" value="1"/>
</dbReference>
<keyword evidence="1" id="KW-0597">Phosphoprotein</keyword>
<evidence type="ECO:0000259" key="2">
    <source>
        <dbReference type="PROSITE" id="PS50110"/>
    </source>
</evidence>
<dbReference type="Gene3D" id="3.40.50.2300">
    <property type="match status" value="1"/>
</dbReference>
<proteinExistence type="predicted"/>
<feature type="domain" description="Response regulatory" evidence="2">
    <location>
        <begin position="3"/>
        <end position="114"/>
    </location>
</feature>
<evidence type="ECO:0000259" key="3">
    <source>
        <dbReference type="PROSITE" id="PS50930"/>
    </source>
</evidence>
<dbReference type="Proteomes" id="UP000278351">
    <property type="component" value="Unassembled WGS sequence"/>
</dbReference>
<protein>
    <submittedName>
        <fullName evidence="4">DNA-binding response regulator</fullName>
    </submittedName>
</protein>
<dbReference type="SUPFAM" id="SSF52172">
    <property type="entry name" value="CheY-like"/>
    <property type="match status" value="1"/>
</dbReference>
<dbReference type="InterPro" id="IPR011006">
    <property type="entry name" value="CheY-like_superfamily"/>
</dbReference>
<dbReference type="PROSITE" id="PS50110">
    <property type="entry name" value="RESPONSE_REGULATORY"/>
    <property type="match status" value="1"/>
</dbReference>
<keyword evidence="4" id="KW-0238">DNA-binding</keyword>
<dbReference type="PANTHER" id="PTHR37299">
    <property type="entry name" value="TRANSCRIPTIONAL REGULATOR-RELATED"/>
    <property type="match status" value="1"/>
</dbReference>
<dbReference type="InterPro" id="IPR046947">
    <property type="entry name" value="LytR-like"/>
</dbReference>
<accession>A0A3N4PME0</accession>
<sequence>MIRCMIVDDEPIAHQILEQYILQTGGLTLVAKSRNAMEAFARLGQLEIDLLFLDIEMPLMNGIAFLKSLANPPKVIFTTAYAEHALEGFELNAVDYLLKPFSYERFAKAVAKVPATAAQPAENGEDFLAIREKDAWLRIPYADILYIEGAKDYMKVYTPTRSYLARFTMKKLEETLPRQLFVRTHKSYIAALRHIRLVKAENLLLTGDVSVPLSPVYKEAVMKAFKGH</sequence>
<dbReference type="GO" id="GO:0003677">
    <property type="term" value="F:DNA binding"/>
    <property type="evidence" value="ECO:0007669"/>
    <property type="project" value="UniProtKB-KW"/>
</dbReference>
<dbReference type="RefSeq" id="WP_123847743.1">
    <property type="nucleotide sequence ID" value="NZ_RPDH01000002.1"/>
</dbReference>